<gene>
    <name evidence="1" type="ORF">CEXT_122941</name>
</gene>
<dbReference type="Proteomes" id="UP001054945">
    <property type="component" value="Unassembled WGS sequence"/>
</dbReference>
<keyword evidence="2" id="KW-1185">Reference proteome</keyword>
<dbReference type="EMBL" id="BPLR01014509">
    <property type="protein sequence ID" value="GIY69260.1"/>
    <property type="molecule type" value="Genomic_DNA"/>
</dbReference>
<comment type="caution">
    <text evidence="1">The sequence shown here is derived from an EMBL/GenBank/DDBJ whole genome shotgun (WGS) entry which is preliminary data.</text>
</comment>
<evidence type="ECO:0000313" key="1">
    <source>
        <dbReference type="EMBL" id="GIY69260.1"/>
    </source>
</evidence>
<accession>A0AAV4VH34</accession>
<organism evidence="1 2">
    <name type="scientific">Caerostris extrusa</name>
    <name type="common">Bark spider</name>
    <name type="synonym">Caerostris bankana</name>
    <dbReference type="NCBI Taxonomy" id="172846"/>
    <lineage>
        <taxon>Eukaryota</taxon>
        <taxon>Metazoa</taxon>
        <taxon>Ecdysozoa</taxon>
        <taxon>Arthropoda</taxon>
        <taxon>Chelicerata</taxon>
        <taxon>Arachnida</taxon>
        <taxon>Araneae</taxon>
        <taxon>Araneomorphae</taxon>
        <taxon>Entelegynae</taxon>
        <taxon>Araneoidea</taxon>
        <taxon>Araneidae</taxon>
        <taxon>Caerostris</taxon>
    </lineage>
</organism>
<reference evidence="1 2" key="1">
    <citation type="submission" date="2021-06" db="EMBL/GenBank/DDBJ databases">
        <title>Caerostris extrusa draft genome.</title>
        <authorList>
            <person name="Kono N."/>
            <person name="Arakawa K."/>
        </authorList>
    </citation>
    <scope>NUCLEOTIDE SEQUENCE [LARGE SCALE GENOMIC DNA]</scope>
</reference>
<dbReference type="AlphaFoldDB" id="A0AAV4VH34"/>
<evidence type="ECO:0000313" key="2">
    <source>
        <dbReference type="Proteomes" id="UP001054945"/>
    </source>
</evidence>
<proteinExistence type="predicted"/>
<protein>
    <submittedName>
        <fullName evidence="1">Uncharacterized protein</fullName>
    </submittedName>
</protein>
<name>A0AAV4VH34_CAEEX</name>
<sequence>MSSVAFELSNPIFPVVKNLLQSQLTNGNQCPSSVFFFLSLYNLFNTLRFCIDDVTPYSKQCDQTLVRTFNNAVARCKKMMLSHQ</sequence>